<gene>
    <name evidence="2" type="ORF">SZN_21596</name>
</gene>
<dbReference type="Pfam" id="PF14027">
    <property type="entry name" value="Questin_oxidase"/>
    <property type="match status" value="1"/>
</dbReference>
<organism evidence="2 3">
    <name type="scientific">Streptomyces zinciresistens K42</name>
    <dbReference type="NCBI Taxonomy" id="700597"/>
    <lineage>
        <taxon>Bacteria</taxon>
        <taxon>Bacillati</taxon>
        <taxon>Actinomycetota</taxon>
        <taxon>Actinomycetes</taxon>
        <taxon>Kitasatosporales</taxon>
        <taxon>Streptomycetaceae</taxon>
        <taxon>Streptomyces</taxon>
    </lineage>
</organism>
<comment type="caution">
    <text evidence="2">The sequence shown here is derived from an EMBL/GenBank/DDBJ whole genome shotgun (WGS) entry which is preliminary data.</text>
</comment>
<keyword evidence="3" id="KW-1185">Reference proteome</keyword>
<dbReference type="OrthoDB" id="6396144at2"/>
<protein>
    <recommendedName>
        <fullName evidence="4">DUF4243 domain-containing protein</fullName>
    </recommendedName>
</protein>
<proteinExistence type="predicted"/>
<evidence type="ECO:0000313" key="3">
    <source>
        <dbReference type="Proteomes" id="UP000004217"/>
    </source>
</evidence>
<evidence type="ECO:0000256" key="1">
    <source>
        <dbReference type="ARBA" id="ARBA00023002"/>
    </source>
</evidence>
<dbReference type="AlphaFoldDB" id="G2GFN5"/>
<sequence length="340" mass="36275">MSGTDGNGTLDEALERLHTTGPEYRGRLSNHGPMVVEALVRRGRSADVHRWLDGYRRRLQGMPERTEAVTRANWREALGDPRRVADWTAHFAAETGERPWREVLAEWWPRLLPGITASATHSVIRTGHAVQALLDGGESRPRLSELAHSLGYWAARHQTLPRTRTPLVPADAGAALDAVPAVPRQRGGIQDRLAQLSALPDWPAATEPEAARDQLAALVTAAVHRYATHGHVDPVMLVHSATAPHAVLRTLPALPRGLWPVSLATAWSASAAVTAAYTAPAPVAHPVGDGGCTPEEVLERAVSHGDDHAIKFTDTALAVGGRTATAAALSAFTLIPPAAG</sequence>
<reference evidence="2 3" key="1">
    <citation type="submission" date="2011-08" db="EMBL/GenBank/DDBJ databases">
        <authorList>
            <person name="Lin Y."/>
            <person name="Hao X."/>
            <person name="Johnstone L."/>
            <person name="Miller S.J."/>
            <person name="Wei G."/>
            <person name="Rensing C."/>
        </authorList>
    </citation>
    <scope>NUCLEOTIDE SEQUENCE [LARGE SCALE GENOMIC DNA]</scope>
    <source>
        <strain evidence="2 3">K42</strain>
    </source>
</reference>
<keyword evidence="1" id="KW-0560">Oxidoreductase</keyword>
<dbReference type="Proteomes" id="UP000004217">
    <property type="component" value="Unassembled WGS sequence"/>
</dbReference>
<dbReference type="RefSeq" id="WP_007498428.1">
    <property type="nucleotide sequence ID" value="NZ_AGBF01000082.1"/>
</dbReference>
<accession>G2GFN5</accession>
<dbReference type="EMBL" id="AGBF01000082">
    <property type="protein sequence ID" value="EGX57691.1"/>
    <property type="molecule type" value="Genomic_DNA"/>
</dbReference>
<dbReference type="PATRIC" id="fig|700597.3.peg.4239"/>
<dbReference type="GO" id="GO:0016491">
    <property type="term" value="F:oxidoreductase activity"/>
    <property type="evidence" value="ECO:0007669"/>
    <property type="project" value="UniProtKB-KW"/>
</dbReference>
<evidence type="ECO:0008006" key="4">
    <source>
        <dbReference type="Google" id="ProtNLM"/>
    </source>
</evidence>
<dbReference type="InterPro" id="IPR025337">
    <property type="entry name" value="Questin_oxidase-like"/>
</dbReference>
<name>G2GFN5_9ACTN</name>
<evidence type="ECO:0000313" key="2">
    <source>
        <dbReference type="EMBL" id="EGX57691.1"/>
    </source>
</evidence>